<organism evidence="1">
    <name type="scientific">Aphanomyces invadans</name>
    <dbReference type="NCBI Taxonomy" id="157072"/>
    <lineage>
        <taxon>Eukaryota</taxon>
        <taxon>Sar</taxon>
        <taxon>Stramenopiles</taxon>
        <taxon>Oomycota</taxon>
        <taxon>Saprolegniomycetes</taxon>
        <taxon>Saprolegniales</taxon>
        <taxon>Verrucalvaceae</taxon>
        <taxon>Aphanomyces</taxon>
    </lineage>
</organism>
<sequence>MDNLELYQAAVDPQAYLLDTAGTQGTPQADHCKFFTSDLGNESHNELFNVVHVDEKWKCLQDVNSKESRTSPR</sequence>
<name>A0A024TBK7_9STRA</name>
<dbReference type="RefSeq" id="XP_008879813.1">
    <property type="nucleotide sequence ID" value="XM_008881591.1"/>
</dbReference>
<accession>A0A024TBK7</accession>
<reference evidence="1" key="1">
    <citation type="submission" date="2013-12" db="EMBL/GenBank/DDBJ databases">
        <title>The Genome Sequence of Aphanomyces invadans NJM9701.</title>
        <authorList>
            <consortium name="The Broad Institute Genomics Platform"/>
            <person name="Russ C."/>
            <person name="Tyler B."/>
            <person name="van West P."/>
            <person name="Dieguez-Uribeondo J."/>
            <person name="Young S.K."/>
            <person name="Zeng Q."/>
            <person name="Gargeya S."/>
            <person name="Fitzgerald M."/>
            <person name="Abouelleil A."/>
            <person name="Alvarado L."/>
            <person name="Chapman S.B."/>
            <person name="Gainer-Dewar J."/>
            <person name="Goldberg J."/>
            <person name="Griggs A."/>
            <person name="Gujja S."/>
            <person name="Hansen M."/>
            <person name="Howarth C."/>
            <person name="Imamovic A."/>
            <person name="Ireland A."/>
            <person name="Larimer J."/>
            <person name="McCowan C."/>
            <person name="Murphy C."/>
            <person name="Pearson M."/>
            <person name="Poon T.W."/>
            <person name="Priest M."/>
            <person name="Roberts A."/>
            <person name="Saif S."/>
            <person name="Shea T."/>
            <person name="Sykes S."/>
            <person name="Wortman J."/>
            <person name="Nusbaum C."/>
            <person name="Birren B."/>
        </authorList>
    </citation>
    <scope>NUCLEOTIDE SEQUENCE [LARGE SCALE GENOMIC DNA]</scope>
    <source>
        <strain evidence="1">NJM9701</strain>
    </source>
</reference>
<protein>
    <submittedName>
        <fullName evidence="1">Uncharacterized protein</fullName>
    </submittedName>
</protein>
<dbReference type="EMBL" id="KI914009">
    <property type="protein sequence ID" value="ETV91545.1"/>
    <property type="molecule type" value="Genomic_DNA"/>
</dbReference>
<dbReference type="AlphaFoldDB" id="A0A024TBK7"/>
<proteinExistence type="predicted"/>
<dbReference type="GeneID" id="20090978"/>
<evidence type="ECO:0000313" key="1">
    <source>
        <dbReference type="EMBL" id="ETV91545.1"/>
    </source>
</evidence>
<gene>
    <name evidence="1" type="ORF">H310_13928</name>
</gene>
<dbReference type="VEuPathDB" id="FungiDB:H310_13928"/>